<comment type="caution">
    <text evidence="1">The sequence shown here is derived from an EMBL/GenBank/DDBJ whole genome shotgun (WGS) entry which is preliminary data.</text>
</comment>
<gene>
    <name evidence="1" type="ORF">IQ247_10690</name>
</gene>
<dbReference type="Pfam" id="PF08852">
    <property type="entry name" value="DUF1822"/>
    <property type="match status" value="1"/>
</dbReference>
<dbReference type="AlphaFoldDB" id="A0A8J7JT01"/>
<sequence>MNSITNTLTFTVPLSFEAHSLAQKYRQGISNQAKAEQVYLNTLAVYAVDNYLRCMGFETDWEHSYSRDNVAMRIMDVADLTVKSIGKLECRPVLADAGILQIPPEVWEDRVGYVAVQLNPALKSANILGFTRHAVAEVPLNKLQSLSDFLLYLSELEVVESQQEEKLSSIVKVGQWLEGLVDSGWENIDQLLKPQQLGLAFKKEMSVTRGQAIDLGMQIDKLSLALVVKITSEPHSEEVDILIQVHPMGEITLPEGVKLIISDESGETVLEATSRDEDNWIQREFSAELREKFKITITFGDSMLTKDFEV</sequence>
<keyword evidence="2" id="KW-1185">Reference proteome</keyword>
<dbReference type="InterPro" id="IPR014951">
    <property type="entry name" value="DUF1822"/>
</dbReference>
<proteinExistence type="predicted"/>
<organism evidence="1 2">
    <name type="scientific">Plectonema cf. radiosum LEGE 06105</name>
    <dbReference type="NCBI Taxonomy" id="945769"/>
    <lineage>
        <taxon>Bacteria</taxon>
        <taxon>Bacillati</taxon>
        <taxon>Cyanobacteriota</taxon>
        <taxon>Cyanophyceae</taxon>
        <taxon>Oscillatoriophycideae</taxon>
        <taxon>Oscillatoriales</taxon>
        <taxon>Microcoleaceae</taxon>
        <taxon>Plectonema</taxon>
    </lineage>
</organism>
<dbReference type="Proteomes" id="UP000620559">
    <property type="component" value="Unassembled WGS sequence"/>
</dbReference>
<protein>
    <submittedName>
        <fullName evidence="1">DUF1822 family protein</fullName>
    </submittedName>
</protein>
<accession>A0A8J7JT01</accession>
<dbReference type="RefSeq" id="WP_193919742.1">
    <property type="nucleotide sequence ID" value="NZ_JADEWL010000026.1"/>
</dbReference>
<reference evidence="1" key="1">
    <citation type="submission" date="2020-10" db="EMBL/GenBank/DDBJ databases">
        <authorList>
            <person name="Castelo-Branco R."/>
            <person name="Eusebio N."/>
            <person name="Adriana R."/>
            <person name="Vieira A."/>
            <person name="Brugerolle De Fraissinette N."/>
            <person name="Rezende De Castro R."/>
            <person name="Schneider M.P."/>
            <person name="Vasconcelos V."/>
            <person name="Leao P.N."/>
        </authorList>
    </citation>
    <scope>NUCLEOTIDE SEQUENCE</scope>
    <source>
        <strain evidence="1">LEGE 06105</strain>
    </source>
</reference>
<name>A0A8J7JT01_9CYAN</name>
<dbReference type="EMBL" id="JADEWL010000026">
    <property type="protein sequence ID" value="MBE9213134.1"/>
    <property type="molecule type" value="Genomic_DNA"/>
</dbReference>
<evidence type="ECO:0000313" key="2">
    <source>
        <dbReference type="Proteomes" id="UP000620559"/>
    </source>
</evidence>
<evidence type="ECO:0000313" key="1">
    <source>
        <dbReference type="EMBL" id="MBE9213134.1"/>
    </source>
</evidence>